<proteinExistence type="predicted"/>
<comment type="caution">
    <text evidence="2">The sequence shown here is derived from an EMBL/GenBank/DDBJ whole genome shotgun (WGS) entry which is preliminary data.</text>
</comment>
<feature type="chain" id="PRO_5019140909" evidence="1">
    <location>
        <begin position="22"/>
        <end position="123"/>
    </location>
</feature>
<reference evidence="2 3" key="1">
    <citation type="submission" date="2018-08" db="EMBL/GenBank/DDBJ databases">
        <title>A genome reference for cultivated species of the human gut microbiota.</title>
        <authorList>
            <person name="Zou Y."/>
            <person name="Xue W."/>
            <person name="Luo G."/>
        </authorList>
    </citation>
    <scope>NUCLEOTIDE SEQUENCE [LARGE SCALE GENOMIC DNA]</scope>
    <source>
        <strain evidence="2 3">AM25-1</strain>
    </source>
</reference>
<dbReference type="AlphaFoldDB" id="A0A414Q0K0"/>
<evidence type="ECO:0000256" key="1">
    <source>
        <dbReference type="SAM" id="SignalP"/>
    </source>
</evidence>
<accession>A0A414Q0K0</accession>
<organism evidence="2 3">
    <name type="scientific">Fusobacterium mortiferum</name>
    <dbReference type="NCBI Taxonomy" id="850"/>
    <lineage>
        <taxon>Bacteria</taxon>
        <taxon>Fusobacteriati</taxon>
        <taxon>Fusobacteriota</taxon>
        <taxon>Fusobacteriia</taxon>
        <taxon>Fusobacteriales</taxon>
        <taxon>Fusobacteriaceae</taxon>
        <taxon>Fusobacterium</taxon>
    </lineage>
</organism>
<keyword evidence="1" id="KW-0732">Signal</keyword>
<dbReference type="Proteomes" id="UP000284676">
    <property type="component" value="Unassembled WGS sequence"/>
</dbReference>
<protein>
    <submittedName>
        <fullName evidence="2">Uncharacterized protein</fullName>
    </submittedName>
</protein>
<feature type="signal peptide" evidence="1">
    <location>
        <begin position="1"/>
        <end position="21"/>
    </location>
</feature>
<evidence type="ECO:0000313" key="2">
    <source>
        <dbReference type="EMBL" id="RHF74287.1"/>
    </source>
</evidence>
<dbReference type="RefSeq" id="WP_118233987.1">
    <property type="nucleotide sequence ID" value="NZ_QRHL01000002.1"/>
</dbReference>
<gene>
    <name evidence="2" type="ORF">DW663_02130</name>
</gene>
<sequence>MKKIILFVGITTLLVGTSAFARSMGNMGRGTGTYYQNCSVAYGRNYNNSNKNFTYGKNNLIQDKKLEENRVFIAERKVEIRKEMLKDTPDWNKIDRLNQEIAVKRTENQKYNLENGNYNCRFL</sequence>
<name>A0A414Q0K0_FUSMR</name>
<evidence type="ECO:0000313" key="3">
    <source>
        <dbReference type="Proteomes" id="UP000284676"/>
    </source>
</evidence>
<dbReference type="EMBL" id="QRHL01000002">
    <property type="protein sequence ID" value="RHF74287.1"/>
    <property type="molecule type" value="Genomic_DNA"/>
</dbReference>